<evidence type="ECO:0000313" key="2">
    <source>
        <dbReference type="EMBL" id="KUJ07655.1"/>
    </source>
</evidence>
<dbReference type="GeneID" id="28831451"/>
<dbReference type="Pfam" id="PF04909">
    <property type="entry name" value="Amidohydro_2"/>
    <property type="match status" value="1"/>
</dbReference>
<dbReference type="PANTHER" id="PTHR35563">
    <property type="entry name" value="BARREL METAL-DEPENDENT HYDROLASE, PUTATIVE (AFU_ORTHOLOGUE AFUA_1G16240)-RELATED"/>
    <property type="match status" value="1"/>
</dbReference>
<name>A0A132B5G9_MOLSC</name>
<dbReference type="InterPro" id="IPR052358">
    <property type="entry name" value="Aro_Compnd_Degr_Hydrolases"/>
</dbReference>
<dbReference type="AlphaFoldDB" id="A0A132B5G9"/>
<proteinExistence type="predicted"/>
<dbReference type="Proteomes" id="UP000070700">
    <property type="component" value="Unassembled WGS sequence"/>
</dbReference>
<accession>A0A132B5G9</accession>
<protein>
    <submittedName>
        <fullName evidence="2">Amidohydrolase 2</fullName>
    </submittedName>
</protein>
<organism evidence="2 3">
    <name type="scientific">Mollisia scopiformis</name>
    <name type="common">Conifer needle endophyte fungus</name>
    <name type="synonym">Phialocephala scopiformis</name>
    <dbReference type="NCBI Taxonomy" id="149040"/>
    <lineage>
        <taxon>Eukaryota</taxon>
        <taxon>Fungi</taxon>
        <taxon>Dikarya</taxon>
        <taxon>Ascomycota</taxon>
        <taxon>Pezizomycotina</taxon>
        <taxon>Leotiomycetes</taxon>
        <taxon>Helotiales</taxon>
        <taxon>Mollisiaceae</taxon>
        <taxon>Mollisia</taxon>
    </lineage>
</organism>
<feature type="domain" description="Amidohydrolase-related" evidence="1">
    <location>
        <begin position="16"/>
        <end position="291"/>
    </location>
</feature>
<evidence type="ECO:0000313" key="3">
    <source>
        <dbReference type="Proteomes" id="UP000070700"/>
    </source>
</evidence>
<dbReference type="InParanoid" id="A0A132B5G9"/>
<dbReference type="PANTHER" id="PTHR35563:SF2">
    <property type="entry name" value="BARREL METAL-DEPENDENT HYDROLASE, PUTATIVE (AFU_ORTHOLOGUE AFUA_1G16240)-RELATED"/>
    <property type="match status" value="1"/>
</dbReference>
<gene>
    <name evidence="2" type="ORF">LY89DRAFT_766321</name>
</gene>
<dbReference type="RefSeq" id="XP_018062010.1">
    <property type="nucleotide sequence ID" value="XM_018221725.1"/>
</dbReference>
<sequence length="297" mass="33868">MAPIDYDTTLPLGAWDSHVHIVDEDIFHLHPDHPYRPRKADLNDLLQFEKSNGIEHVCLVAFSVYGTDNRSILDALVKLKGKGRAVVCIDPDEITDKELRSMHGLGVRGVRLNLRTRSQTIDPILFTKLLRKYADKIRPLGWALQIYTSLDQIKHIAAVIPSLGIPIVFDHLGSPEGTRPPKALLGYSELMSLLKEKLVYVKLSGTYRFPNTPGIGEYVEEILRCAPTQVVWASDWPHSGGVSRNPGGDRKKVQEYRVVSTTDFIVRCKEWCKYDEDLIQKIWVENPRRLWQYDAQD</sequence>
<dbReference type="Gene3D" id="3.20.20.140">
    <property type="entry name" value="Metal-dependent hydrolases"/>
    <property type="match status" value="1"/>
</dbReference>
<dbReference type="KEGG" id="psco:LY89DRAFT_766321"/>
<dbReference type="SUPFAM" id="SSF51556">
    <property type="entry name" value="Metallo-dependent hydrolases"/>
    <property type="match status" value="1"/>
</dbReference>
<evidence type="ECO:0000259" key="1">
    <source>
        <dbReference type="Pfam" id="PF04909"/>
    </source>
</evidence>
<keyword evidence="3" id="KW-1185">Reference proteome</keyword>
<dbReference type="EMBL" id="KQ947439">
    <property type="protein sequence ID" value="KUJ07655.1"/>
    <property type="molecule type" value="Genomic_DNA"/>
</dbReference>
<dbReference type="InterPro" id="IPR006680">
    <property type="entry name" value="Amidohydro-rel"/>
</dbReference>
<dbReference type="GO" id="GO:0016787">
    <property type="term" value="F:hydrolase activity"/>
    <property type="evidence" value="ECO:0007669"/>
    <property type="project" value="UniProtKB-KW"/>
</dbReference>
<dbReference type="InterPro" id="IPR032466">
    <property type="entry name" value="Metal_Hydrolase"/>
</dbReference>
<reference evidence="2 3" key="1">
    <citation type="submission" date="2015-10" db="EMBL/GenBank/DDBJ databases">
        <title>Full genome of DAOMC 229536 Phialocephala scopiformis, a fungal endophyte of spruce producing the potent anti-insectan compound rugulosin.</title>
        <authorList>
            <consortium name="DOE Joint Genome Institute"/>
            <person name="Walker A.K."/>
            <person name="Frasz S.L."/>
            <person name="Seifert K.A."/>
            <person name="Miller J.D."/>
            <person name="Mondo S.J."/>
            <person name="Labutti K."/>
            <person name="Lipzen A."/>
            <person name="Dockter R."/>
            <person name="Kennedy M."/>
            <person name="Grigoriev I.V."/>
            <person name="Spatafora J.W."/>
        </authorList>
    </citation>
    <scope>NUCLEOTIDE SEQUENCE [LARGE SCALE GENOMIC DNA]</scope>
    <source>
        <strain evidence="2 3">CBS 120377</strain>
    </source>
</reference>
<dbReference type="OrthoDB" id="2135488at2759"/>
<keyword evidence="2" id="KW-0378">Hydrolase</keyword>